<organism evidence="1 2">
    <name type="scientific">Streptomyces phyllanthi</name>
    <dbReference type="NCBI Taxonomy" id="1803180"/>
    <lineage>
        <taxon>Bacteria</taxon>
        <taxon>Bacillati</taxon>
        <taxon>Actinomycetota</taxon>
        <taxon>Actinomycetes</taxon>
        <taxon>Kitasatosporales</taxon>
        <taxon>Streptomycetaceae</taxon>
        <taxon>Streptomyces</taxon>
    </lineage>
</organism>
<name>A0A5N8W3D9_9ACTN</name>
<dbReference type="Proteomes" id="UP000326979">
    <property type="component" value="Unassembled WGS sequence"/>
</dbReference>
<evidence type="ECO:0000313" key="2">
    <source>
        <dbReference type="Proteomes" id="UP000326979"/>
    </source>
</evidence>
<comment type="caution">
    <text evidence="1">The sequence shown here is derived from an EMBL/GenBank/DDBJ whole genome shotgun (WGS) entry which is preliminary data.</text>
</comment>
<evidence type="ECO:0000313" key="1">
    <source>
        <dbReference type="EMBL" id="MPY41809.1"/>
    </source>
</evidence>
<dbReference type="OrthoDB" id="4334520at2"/>
<gene>
    <name evidence="1" type="ORF">FNH04_18425</name>
</gene>
<dbReference type="RefSeq" id="WP_152785577.1">
    <property type="nucleotide sequence ID" value="NZ_BAABEQ010000019.1"/>
</dbReference>
<protein>
    <submittedName>
        <fullName evidence="1">Uncharacterized protein</fullName>
    </submittedName>
</protein>
<accession>A0A5N8W3D9</accession>
<sequence>MVTIDHDAVLRARVLLLGSGRPSRAELVGAYRVLAEVSPKAYVPKLVDALLALRHESRDPKVDVALAAEASRAARRIEAGAPNRAERLRRALDAYQASLFALGRRAEGRAICEELAEAGRSEPLASVLAEEGRFREAAELDEEAARNGIPEHSFWNMVRWAANLEGAGLHDAASTVFRELLEETRREAAEQRTALAILTWELVHFSRMREIGGDGAGAAAARCEALSVLEELATTGEPKNWSCILGWWRTLFVLSGRAAEPAASPESPMPPFGTELGWSRDVRDGFLGMLPGLEAEAARLREADRLPELVDVQRRIGIRAAVREGDRPYLFEERFTPYFDEGVTLARRLPDNPARLARALTDRSMFLVAARSFEPAHADFAEAVALLHDR</sequence>
<reference evidence="1 2" key="1">
    <citation type="submission" date="2019-07" db="EMBL/GenBank/DDBJ databases">
        <title>New species of Amycolatopsis and Streptomyces.</title>
        <authorList>
            <person name="Duangmal K."/>
            <person name="Teo W.F.A."/>
            <person name="Lipun K."/>
        </authorList>
    </citation>
    <scope>NUCLEOTIDE SEQUENCE [LARGE SCALE GENOMIC DNA]</scope>
    <source>
        <strain evidence="1 2">TISTR 2346</strain>
    </source>
</reference>
<proteinExistence type="predicted"/>
<dbReference type="EMBL" id="VJZE01000116">
    <property type="protein sequence ID" value="MPY41809.1"/>
    <property type="molecule type" value="Genomic_DNA"/>
</dbReference>
<dbReference type="AlphaFoldDB" id="A0A5N8W3D9"/>
<keyword evidence="2" id="KW-1185">Reference proteome</keyword>